<feature type="non-terminal residue" evidence="1">
    <location>
        <position position="1"/>
    </location>
</feature>
<name>A0ACA9S2W2_9GLOM</name>
<reference evidence="1" key="1">
    <citation type="submission" date="2021-06" db="EMBL/GenBank/DDBJ databases">
        <authorList>
            <person name="Kallberg Y."/>
            <person name="Tangrot J."/>
            <person name="Rosling A."/>
        </authorList>
    </citation>
    <scope>NUCLEOTIDE SEQUENCE</scope>
    <source>
        <strain evidence="1">MA461A</strain>
    </source>
</reference>
<feature type="non-terminal residue" evidence="1">
    <location>
        <position position="117"/>
    </location>
</feature>
<dbReference type="EMBL" id="CAJVQC010088060">
    <property type="protein sequence ID" value="CAG8823832.1"/>
    <property type="molecule type" value="Genomic_DNA"/>
</dbReference>
<keyword evidence="2" id="KW-1185">Reference proteome</keyword>
<gene>
    <name evidence="1" type="ORF">RPERSI_LOCUS26113</name>
</gene>
<evidence type="ECO:0000313" key="1">
    <source>
        <dbReference type="EMBL" id="CAG8823832.1"/>
    </source>
</evidence>
<evidence type="ECO:0000313" key="2">
    <source>
        <dbReference type="Proteomes" id="UP000789920"/>
    </source>
</evidence>
<proteinExistence type="predicted"/>
<comment type="caution">
    <text evidence="1">The sequence shown here is derived from an EMBL/GenBank/DDBJ whole genome shotgun (WGS) entry which is preliminary data.</text>
</comment>
<protein>
    <submittedName>
        <fullName evidence="1">19275_t:CDS:1</fullName>
    </submittedName>
</protein>
<organism evidence="1 2">
    <name type="scientific">Racocetra persica</name>
    <dbReference type="NCBI Taxonomy" id="160502"/>
    <lineage>
        <taxon>Eukaryota</taxon>
        <taxon>Fungi</taxon>
        <taxon>Fungi incertae sedis</taxon>
        <taxon>Mucoromycota</taxon>
        <taxon>Glomeromycotina</taxon>
        <taxon>Glomeromycetes</taxon>
        <taxon>Diversisporales</taxon>
        <taxon>Gigasporaceae</taxon>
        <taxon>Racocetra</taxon>
    </lineage>
</organism>
<dbReference type="Proteomes" id="UP000789920">
    <property type="component" value="Unassembled WGS sequence"/>
</dbReference>
<sequence>NDLLKEQQTVIKYDKPDHLFFLQKHPNLLDHIHESIEFKTADEKRKRKVVKVKTVNNFADNLRKHYNKYISRTTINNYLLLSQSNSIATKVHHHSAYIFSVVILQDDKAKVPLGISA</sequence>
<accession>A0ACA9S2W2</accession>